<dbReference type="PANTHER" id="PTHR36844:SF1">
    <property type="entry name" value="PROTEASE PRSW"/>
    <property type="match status" value="1"/>
</dbReference>
<feature type="transmembrane region" description="Helical" evidence="1">
    <location>
        <begin position="118"/>
        <end position="145"/>
    </location>
</feature>
<reference evidence="2" key="1">
    <citation type="submission" date="2021-01" db="EMBL/GenBank/DDBJ databases">
        <authorList>
            <person name="Corre E."/>
            <person name="Pelletier E."/>
            <person name="Niang G."/>
            <person name="Scheremetjew M."/>
            <person name="Finn R."/>
            <person name="Kale V."/>
            <person name="Holt S."/>
            <person name="Cochrane G."/>
            <person name="Meng A."/>
            <person name="Brown T."/>
            <person name="Cohen L."/>
        </authorList>
    </citation>
    <scope>NUCLEOTIDE SEQUENCE</scope>
    <source>
        <strain evidence="2">CCMP2877</strain>
    </source>
</reference>
<dbReference type="AlphaFoldDB" id="A0A7S1UKN1"/>
<feature type="transmembrane region" description="Helical" evidence="1">
    <location>
        <begin position="332"/>
        <end position="350"/>
    </location>
</feature>
<dbReference type="EMBL" id="HBGJ01046654">
    <property type="protein sequence ID" value="CAD9270921.1"/>
    <property type="molecule type" value="Transcribed_RNA"/>
</dbReference>
<protein>
    <recommendedName>
        <fullName evidence="3">PrsW family intramembrane metalloprotease</fullName>
    </recommendedName>
</protein>
<evidence type="ECO:0000313" key="2">
    <source>
        <dbReference type="EMBL" id="CAD9270921.1"/>
    </source>
</evidence>
<keyword evidence="1" id="KW-0472">Membrane</keyword>
<organism evidence="2">
    <name type="scientific">Phaeomonas parva</name>
    <dbReference type="NCBI Taxonomy" id="124430"/>
    <lineage>
        <taxon>Eukaryota</taxon>
        <taxon>Sar</taxon>
        <taxon>Stramenopiles</taxon>
        <taxon>Ochrophyta</taxon>
        <taxon>Pinguiophyceae</taxon>
        <taxon>Pinguiochrysidales</taxon>
        <taxon>Pinguiochrysidaceae</taxon>
        <taxon>Phaeomonas</taxon>
    </lineage>
</organism>
<feature type="transmembrane region" description="Helical" evidence="1">
    <location>
        <begin position="306"/>
        <end position="326"/>
    </location>
</feature>
<keyword evidence="1" id="KW-0812">Transmembrane</keyword>
<evidence type="ECO:0000256" key="1">
    <source>
        <dbReference type="SAM" id="Phobius"/>
    </source>
</evidence>
<dbReference type="PANTHER" id="PTHR36844">
    <property type="entry name" value="PROTEASE PRSW"/>
    <property type="match status" value="1"/>
</dbReference>
<feature type="transmembrane region" description="Helical" evidence="1">
    <location>
        <begin position="157"/>
        <end position="180"/>
    </location>
</feature>
<sequence length="396" mass="43108">MEGASTPLTGAAYAAPSQDVERGTYVQPPTVAMASNQPGVVAQPYTVAAPADTAYVATVVSPMPMTHHSPQPPQGGDGRYNLVVEESEQMFDVICKASCKHFCTYFCVSMLGGLVASIILAFIGLGVVAVFINVCIPAAVISYFAHKWYEPYVTRCSMHIVFIESAFLIAVPLTIIIIFVDRAIGLPENCEGDWDSSRDVGALFVQPFLRAGLLEETVKFLSILRISDRPYVTDARAIIVYATLAGAAFGVVENIGYGLMAGWFVAWYRGFLTVFAHATTGLLMGTSMAERRFVEGAENKWPFYKVLLIPVLGHGFYDWFLFVGAAFCNTKISVPFTLIAFGILIAGMLWTRKQLVRVTAICPQTNEDVHAKIESGEVNKPCLCAPGFFDCCGCCY</sequence>
<feature type="transmembrane region" description="Helical" evidence="1">
    <location>
        <begin position="266"/>
        <end position="285"/>
    </location>
</feature>
<dbReference type="Pfam" id="PF13367">
    <property type="entry name" value="PrsW-protease"/>
    <property type="match status" value="1"/>
</dbReference>
<proteinExistence type="predicted"/>
<gene>
    <name evidence="2" type="ORF">PPAR1163_LOCUS29360</name>
</gene>
<keyword evidence="1" id="KW-1133">Transmembrane helix</keyword>
<accession>A0A7S1UKN1</accession>
<name>A0A7S1UKN1_9STRA</name>
<feature type="transmembrane region" description="Helical" evidence="1">
    <location>
        <begin position="238"/>
        <end position="260"/>
    </location>
</feature>
<evidence type="ECO:0008006" key="3">
    <source>
        <dbReference type="Google" id="ProtNLM"/>
    </source>
</evidence>
<dbReference type="GO" id="GO:0008233">
    <property type="term" value="F:peptidase activity"/>
    <property type="evidence" value="ECO:0007669"/>
    <property type="project" value="InterPro"/>
</dbReference>
<dbReference type="InterPro" id="IPR026898">
    <property type="entry name" value="PrsW"/>
</dbReference>